<proteinExistence type="predicted"/>
<dbReference type="EMBL" id="JARK01001337">
    <property type="protein sequence ID" value="EYC34119.1"/>
    <property type="molecule type" value="Genomic_DNA"/>
</dbReference>
<dbReference type="AlphaFoldDB" id="A0A016W2Q5"/>
<dbReference type="Proteomes" id="UP000024635">
    <property type="component" value="Unassembled WGS sequence"/>
</dbReference>
<comment type="caution">
    <text evidence="1">The sequence shown here is derived from an EMBL/GenBank/DDBJ whole genome shotgun (WGS) entry which is preliminary data.</text>
</comment>
<sequence length="94" mass="10703">MVRLLNRPITLITAGFSRKDTVLLEKLDGFCDCTIASRPGRGMLTEHVQGERVEWIPQRFCARNAVRMHTQSVYLSTRTVDEATPERKRALESA</sequence>
<accession>A0A016W2Q5</accession>
<evidence type="ECO:0000313" key="2">
    <source>
        <dbReference type="Proteomes" id="UP000024635"/>
    </source>
</evidence>
<keyword evidence="2" id="KW-1185">Reference proteome</keyword>
<protein>
    <submittedName>
        <fullName evidence="1">Uncharacterized protein</fullName>
    </submittedName>
</protein>
<reference evidence="2" key="1">
    <citation type="journal article" date="2015" name="Nat. Genet.">
        <title>The genome and transcriptome of the zoonotic hookworm Ancylostoma ceylanicum identify infection-specific gene families.</title>
        <authorList>
            <person name="Schwarz E.M."/>
            <person name="Hu Y."/>
            <person name="Antoshechkin I."/>
            <person name="Miller M.M."/>
            <person name="Sternberg P.W."/>
            <person name="Aroian R.V."/>
        </authorList>
    </citation>
    <scope>NUCLEOTIDE SEQUENCE</scope>
    <source>
        <strain evidence="2">HY135</strain>
    </source>
</reference>
<name>A0A016W2Q5_9BILA</name>
<gene>
    <name evidence="1" type="primary">Acey_s0001.g253</name>
    <name evidence="1" type="ORF">Y032_0001g253</name>
</gene>
<organism evidence="1 2">
    <name type="scientific">Ancylostoma ceylanicum</name>
    <dbReference type="NCBI Taxonomy" id="53326"/>
    <lineage>
        <taxon>Eukaryota</taxon>
        <taxon>Metazoa</taxon>
        <taxon>Ecdysozoa</taxon>
        <taxon>Nematoda</taxon>
        <taxon>Chromadorea</taxon>
        <taxon>Rhabditida</taxon>
        <taxon>Rhabditina</taxon>
        <taxon>Rhabditomorpha</taxon>
        <taxon>Strongyloidea</taxon>
        <taxon>Ancylostomatidae</taxon>
        <taxon>Ancylostomatinae</taxon>
        <taxon>Ancylostoma</taxon>
    </lineage>
</organism>
<evidence type="ECO:0000313" key="1">
    <source>
        <dbReference type="EMBL" id="EYC34119.1"/>
    </source>
</evidence>